<keyword evidence="4" id="KW-1185">Reference proteome</keyword>
<organism evidence="3 4">
    <name type="scientific">Streptomyces avidinii</name>
    <dbReference type="NCBI Taxonomy" id="1895"/>
    <lineage>
        <taxon>Bacteria</taxon>
        <taxon>Bacillati</taxon>
        <taxon>Actinomycetota</taxon>
        <taxon>Actinomycetes</taxon>
        <taxon>Kitasatosporales</taxon>
        <taxon>Streptomycetaceae</taxon>
        <taxon>Streptomyces</taxon>
    </lineage>
</organism>
<evidence type="ECO:0000256" key="1">
    <source>
        <dbReference type="SAM" id="MobiDB-lite"/>
    </source>
</evidence>
<dbReference type="Gene3D" id="1.10.260.40">
    <property type="entry name" value="lambda repressor-like DNA-binding domains"/>
    <property type="match status" value="1"/>
</dbReference>
<dbReference type="Pfam" id="PF13560">
    <property type="entry name" value="HTH_31"/>
    <property type="match status" value="1"/>
</dbReference>
<name>A0ABS4L8Z8_STRAV</name>
<evidence type="ECO:0000313" key="4">
    <source>
        <dbReference type="Proteomes" id="UP001519310"/>
    </source>
</evidence>
<dbReference type="SMART" id="SM00530">
    <property type="entry name" value="HTH_XRE"/>
    <property type="match status" value="1"/>
</dbReference>
<dbReference type="Pfam" id="PF19054">
    <property type="entry name" value="DUF5753"/>
    <property type="match status" value="1"/>
</dbReference>
<dbReference type="RefSeq" id="WP_209468408.1">
    <property type="nucleotide sequence ID" value="NZ_JAGGLQ010000008.1"/>
</dbReference>
<gene>
    <name evidence="3" type="ORF">J2Z77_004401</name>
</gene>
<dbReference type="InterPro" id="IPR010982">
    <property type="entry name" value="Lambda_DNA-bd_dom_sf"/>
</dbReference>
<protein>
    <submittedName>
        <fullName evidence="3">Transcriptional regulator with XRE-family HTH domain</fullName>
    </submittedName>
</protein>
<feature type="region of interest" description="Disordered" evidence="1">
    <location>
        <begin position="273"/>
        <end position="305"/>
    </location>
</feature>
<comment type="caution">
    <text evidence="3">The sequence shown here is derived from an EMBL/GenBank/DDBJ whole genome shotgun (WGS) entry which is preliminary data.</text>
</comment>
<dbReference type="InterPro" id="IPR001387">
    <property type="entry name" value="Cro/C1-type_HTH"/>
</dbReference>
<evidence type="ECO:0000313" key="3">
    <source>
        <dbReference type="EMBL" id="MBP2038590.1"/>
    </source>
</evidence>
<dbReference type="InterPro" id="IPR043917">
    <property type="entry name" value="DUF5753"/>
</dbReference>
<dbReference type="Proteomes" id="UP001519310">
    <property type="component" value="Unassembled WGS sequence"/>
</dbReference>
<feature type="domain" description="HTH cro/C1-type" evidence="2">
    <location>
        <begin position="21"/>
        <end position="75"/>
    </location>
</feature>
<evidence type="ECO:0000259" key="2">
    <source>
        <dbReference type="PROSITE" id="PS50943"/>
    </source>
</evidence>
<reference evidence="3 4" key="1">
    <citation type="submission" date="2021-03" db="EMBL/GenBank/DDBJ databases">
        <title>Genomic Encyclopedia of Type Strains, Phase IV (KMG-IV): sequencing the most valuable type-strain genomes for metagenomic binning, comparative biology and taxonomic classification.</title>
        <authorList>
            <person name="Goeker M."/>
        </authorList>
    </citation>
    <scope>NUCLEOTIDE SEQUENCE [LARGE SCALE GENOMIC DNA]</scope>
    <source>
        <strain evidence="3 4">DSM 40526</strain>
    </source>
</reference>
<proteinExistence type="predicted"/>
<dbReference type="PROSITE" id="PS50943">
    <property type="entry name" value="HTH_CROC1"/>
    <property type="match status" value="1"/>
</dbReference>
<accession>A0ABS4L8Z8</accession>
<dbReference type="SUPFAM" id="SSF47413">
    <property type="entry name" value="lambda repressor-like DNA-binding domains"/>
    <property type="match status" value="1"/>
</dbReference>
<dbReference type="EMBL" id="JAGGLQ010000008">
    <property type="protein sequence ID" value="MBP2038590.1"/>
    <property type="molecule type" value="Genomic_DNA"/>
</dbReference>
<sequence>MPAPKELDPSASLAALYGAKLRKLRIRAGLTQRQLGDKIPIAHSRIAQFELGNEVPPEDVNGKLDVLLDADGDLIDLWGHIKRTPYPDWARRYMNLEQQAHRIEKYMAHTVPGLLQTEPYARALLSVARPSVGAGLERMIEARIRRQAVLTREAPPELWVILDEAVLRRRIGSGATFAVQLEHLLDVMATRPHVTVQVLPFDQGEHPLLGGSLTVLSLPNGSDVAYMESSHSGELAEAPEAVAAYALAFDHLRAQALPPDQSAEVIRAVMEEPPRDVRLPTRAQRRKVAQVQLQQHAGRRLRRGR</sequence>
<dbReference type="CDD" id="cd00093">
    <property type="entry name" value="HTH_XRE"/>
    <property type="match status" value="1"/>
</dbReference>